<evidence type="ECO:0000313" key="3">
    <source>
        <dbReference type="Proteomes" id="UP001227230"/>
    </source>
</evidence>
<feature type="transmembrane region" description="Helical" evidence="1">
    <location>
        <begin position="79"/>
        <end position="96"/>
    </location>
</feature>
<keyword evidence="1" id="KW-1133">Transmembrane helix</keyword>
<dbReference type="Proteomes" id="UP001227230">
    <property type="component" value="Chromosome 7"/>
</dbReference>
<evidence type="ECO:0000256" key="1">
    <source>
        <dbReference type="SAM" id="Phobius"/>
    </source>
</evidence>
<dbReference type="PANTHER" id="PTHR48475:SF1">
    <property type="entry name" value="RNASE H TYPE-1 DOMAIN-CONTAINING PROTEIN"/>
    <property type="match status" value="1"/>
</dbReference>
<name>A0ABY9C7B7_VITVI</name>
<evidence type="ECO:0000313" key="2">
    <source>
        <dbReference type="EMBL" id="WJZ90964.1"/>
    </source>
</evidence>
<keyword evidence="3" id="KW-1185">Reference proteome</keyword>
<keyword evidence="1" id="KW-0812">Transmembrane</keyword>
<protein>
    <submittedName>
        <fullName evidence="2">Uncharacterized protein</fullName>
    </submittedName>
</protein>
<dbReference type="Gene3D" id="3.30.420.10">
    <property type="entry name" value="Ribonuclease H-like superfamily/Ribonuclease H"/>
    <property type="match status" value="1"/>
</dbReference>
<dbReference type="PANTHER" id="PTHR48475">
    <property type="entry name" value="RIBONUCLEASE H"/>
    <property type="match status" value="1"/>
</dbReference>
<dbReference type="EMBL" id="CP126654">
    <property type="protein sequence ID" value="WJZ90964.1"/>
    <property type="molecule type" value="Genomic_DNA"/>
</dbReference>
<gene>
    <name evidence="2" type="ORF">VitviT2T_010078</name>
</gene>
<dbReference type="InterPro" id="IPR036397">
    <property type="entry name" value="RNaseH_sf"/>
</dbReference>
<keyword evidence="1" id="KW-0472">Membrane</keyword>
<proteinExistence type="predicted"/>
<accession>A0ABY9C7B7</accession>
<sequence length="136" mass="15517">MVETSRDWSEKLPFALWAYRTSFRNSAGATPYSLVYGMEAVLPFKDDRWWALKEPCAVSRLAGEESDGGLHTPIRERHLVLSISVGLAILVGVFVGEPHVYKFSYKREFLDACIENRYSEKAMMEGEEEAFLLFSL</sequence>
<reference evidence="2 3" key="1">
    <citation type="journal article" date="2023" name="Hortic Res">
        <title>The complete reference genome for grapevine (Vitis vinifera L.) genetics and breeding.</title>
        <authorList>
            <person name="Shi X."/>
            <person name="Cao S."/>
            <person name="Wang X."/>
            <person name="Huang S."/>
            <person name="Wang Y."/>
            <person name="Liu Z."/>
            <person name="Liu W."/>
            <person name="Leng X."/>
            <person name="Peng Y."/>
            <person name="Wang N."/>
            <person name="Wang Y."/>
            <person name="Ma Z."/>
            <person name="Xu X."/>
            <person name="Zhang F."/>
            <person name="Xue H."/>
            <person name="Zhong H."/>
            <person name="Wang Y."/>
            <person name="Zhang K."/>
            <person name="Velt A."/>
            <person name="Avia K."/>
            <person name="Holtgrawe D."/>
            <person name="Grimplet J."/>
            <person name="Matus J.T."/>
            <person name="Ware D."/>
            <person name="Wu X."/>
            <person name="Wang H."/>
            <person name="Liu C."/>
            <person name="Fang Y."/>
            <person name="Rustenholz C."/>
            <person name="Cheng Z."/>
            <person name="Xiao H."/>
            <person name="Zhou Y."/>
        </authorList>
    </citation>
    <scope>NUCLEOTIDE SEQUENCE [LARGE SCALE GENOMIC DNA]</scope>
    <source>
        <strain evidence="3">cv. Pinot noir / PN40024</strain>
        <tissue evidence="2">Leaf</tissue>
    </source>
</reference>
<organism evidence="2 3">
    <name type="scientific">Vitis vinifera</name>
    <name type="common">Grape</name>
    <dbReference type="NCBI Taxonomy" id="29760"/>
    <lineage>
        <taxon>Eukaryota</taxon>
        <taxon>Viridiplantae</taxon>
        <taxon>Streptophyta</taxon>
        <taxon>Embryophyta</taxon>
        <taxon>Tracheophyta</taxon>
        <taxon>Spermatophyta</taxon>
        <taxon>Magnoliopsida</taxon>
        <taxon>eudicotyledons</taxon>
        <taxon>Gunneridae</taxon>
        <taxon>Pentapetalae</taxon>
        <taxon>rosids</taxon>
        <taxon>Vitales</taxon>
        <taxon>Vitaceae</taxon>
        <taxon>Viteae</taxon>
        <taxon>Vitis</taxon>
    </lineage>
</organism>